<evidence type="ECO:0000313" key="1">
    <source>
        <dbReference type="EMBL" id="MPN08507.1"/>
    </source>
</evidence>
<dbReference type="AlphaFoldDB" id="A0A645F2R3"/>
<organism evidence="1">
    <name type="scientific">bioreactor metagenome</name>
    <dbReference type="NCBI Taxonomy" id="1076179"/>
    <lineage>
        <taxon>unclassified sequences</taxon>
        <taxon>metagenomes</taxon>
        <taxon>ecological metagenomes</taxon>
    </lineage>
</organism>
<reference evidence="1" key="1">
    <citation type="submission" date="2019-08" db="EMBL/GenBank/DDBJ databases">
        <authorList>
            <person name="Kucharzyk K."/>
            <person name="Murdoch R.W."/>
            <person name="Higgins S."/>
            <person name="Loffler F."/>
        </authorList>
    </citation>
    <scope>NUCLEOTIDE SEQUENCE</scope>
</reference>
<protein>
    <submittedName>
        <fullName evidence="1">Uncharacterized protein</fullName>
    </submittedName>
</protein>
<proteinExistence type="predicted"/>
<accession>A0A645F2R3</accession>
<gene>
    <name evidence="1" type="ORF">SDC9_155789</name>
</gene>
<dbReference type="EMBL" id="VSSQ01054560">
    <property type="protein sequence ID" value="MPN08507.1"/>
    <property type="molecule type" value="Genomic_DNA"/>
</dbReference>
<name>A0A645F2R3_9ZZZZ</name>
<sequence length="105" mass="12274">MRYDIVDAHCDTIDPDRIEFSGFDGQHQLRADSVRTRYKHRFFVVQFRKVKVSAESADFAKNAWTFCAVDVFLDAAYCFITGCDIHTRFCICVFHQACPPFRFSF</sequence>
<comment type="caution">
    <text evidence="1">The sequence shown here is derived from an EMBL/GenBank/DDBJ whole genome shotgun (WGS) entry which is preliminary data.</text>
</comment>